<proteinExistence type="inferred from homology"/>
<dbReference type="Pfam" id="PF08519">
    <property type="entry name" value="RFC1"/>
    <property type="match status" value="1"/>
</dbReference>
<dbReference type="CDD" id="cd17748">
    <property type="entry name" value="BRCT_DNA_ligase_like"/>
    <property type="match status" value="1"/>
</dbReference>
<dbReference type="Pfam" id="PF00004">
    <property type="entry name" value="AAA"/>
    <property type="match status" value="1"/>
</dbReference>
<dbReference type="AlphaFoldDB" id="A0AAD8PG74"/>
<dbReference type="InterPro" id="IPR027417">
    <property type="entry name" value="P-loop_NTPase"/>
</dbReference>
<feature type="compositionally biased region" description="Basic residues" evidence="5">
    <location>
        <begin position="901"/>
        <end position="921"/>
    </location>
</feature>
<evidence type="ECO:0000256" key="2">
    <source>
        <dbReference type="ARBA" id="ARBA00020401"/>
    </source>
</evidence>
<dbReference type="Proteomes" id="UP001230268">
    <property type="component" value="Unassembled WGS sequence"/>
</dbReference>
<feature type="compositionally biased region" description="Polar residues" evidence="5">
    <location>
        <begin position="105"/>
        <end position="115"/>
    </location>
</feature>
<dbReference type="GO" id="GO:0006281">
    <property type="term" value="P:DNA repair"/>
    <property type="evidence" value="ECO:0007669"/>
    <property type="project" value="InterPro"/>
</dbReference>
<dbReference type="SUPFAM" id="SSF52113">
    <property type="entry name" value="BRCT domain"/>
    <property type="match status" value="1"/>
</dbReference>
<gene>
    <name evidence="7" type="ORF">BgAZ_108060</name>
</gene>
<dbReference type="PANTHER" id="PTHR23389">
    <property type="entry name" value="CHROMOSOME TRANSMISSION FIDELITY FACTOR 18"/>
    <property type="match status" value="1"/>
</dbReference>
<organism evidence="7 8">
    <name type="scientific">Babesia gibsoni</name>
    <dbReference type="NCBI Taxonomy" id="33632"/>
    <lineage>
        <taxon>Eukaryota</taxon>
        <taxon>Sar</taxon>
        <taxon>Alveolata</taxon>
        <taxon>Apicomplexa</taxon>
        <taxon>Aconoidasida</taxon>
        <taxon>Piroplasmida</taxon>
        <taxon>Babesiidae</taxon>
        <taxon>Babesia</taxon>
    </lineage>
</organism>
<feature type="compositionally biased region" description="Polar residues" evidence="5">
    <location>
        <begin position="226"/>
        <end position="259"/>
    </location>
</feature>
<evidence type="ECO:0000313" key="8">
    <source>
        <dbReference type="Proteomes" id="UP001230268"/>
    </source>
</evidence>
<dbReference type="GO" id="GO:0003689">
    <property type="term" value="F:DNA clamp loader activity"/>
    <property type="evidence" value="ECO:0007669"/>
    <property type="project" value="UniProtKB-UniRule"/>
</dbReference>
<feature type="region of interest" description="Disordered" evidence="5">
    <location>
        <begin position="880"/>
        <end position="921"/>
    </location>
</feature>
<dbReference type="EMBL" id="JAVEPI010000001">
    <property type="protein sequence ID" value="KAK1444900.1"/>
    <property type="molecule type" value="Genomic_DNA"/>
</dbReference>
<dbReference type="InterPro" id="IPR003593">
    <property type="entry name" value="AAA+_ATPase"/>
</dbReference>
<keyword evidence="3 4" id="KW-0235">DNA replication</keyword>
<evidence type="ECO:0000256" key="4">
    <source>
        <dbReference type="PIRNR" id="PIRNR036578"/>
    </source>
</evidence>
<feature type="region of interest" description="Disordered" evidence="5">
    <location>
        <begin position="180"/>
        <end position="279"/>
    </location>
</feature>
<comment type="similarity">
    <text evidence="1 4">Belongs to the activator 1 large subunit family.</text>
</comment>
<dbReference type="PIRSF" id="PIRSF036578">
    <property type="entry name" value="RFC1"/>
    <property type="match status" value="1"/>
</dbReference>
<evidence type="ECO:0000256" key="3">
    <source>
        <dbReference type="ARBA" id="ARBA00022705"/>
    </source>
</evidence>
<dbReference type="SMART" id="SM00292">
    <property type="entry name" value="BRCT"/>
    <property type="match status" value="1"/>
</dbReference>
<dbReference type="SUPFAM" id="SSF48019">
    <property type="entry name" value="post-AAA+ oligomerization domain-like"/>
    <property type="match status" value="1"/>
</dbReference>
<feature type="compositionally biased region" description="Acidic residues" evidence="5">
    <location>
        <begin position="880"/>
        <end position="896"/>
    </location>
</feature>
<name>A0AAD8PG74_BABGI</name>
<dbReference type="InterPro" id="IPR008921">
    <property type="entry name" value="DNA_pol3_clamp-load_cplx_C"/>
</dbReference>
<dbReference type="GO" id="GO:0003677">
    <property type="term" value="F:DNA binding"/>
    <property type="evidence" value="ECO:0007669"/>
    <property type="project" value="InterPro"/>
</dbReference>
<dbReference type="InterPro" id="IPR001357">
    <property type="entry name" value="BRCT_dom"/>
</dbReference>
<comment type="caution">
    <text evidence="7">The sequence shown here is derived from an EMBL/GenBank/DDBJ whole genome shotgun (WGS) entry which is preliminary data.</text>
</comment>
<evidence type="ECO:0000256" key="1">
    <source>
        <dbReference type="ARBA" id="ARBA00006116"/>
    </source>
</evidence>
<dbReference type="InterPro" id="IPR036420">
    <property type="entry name" value="BRCT_dom_sf"/>
</dbReference>
<dbReference type="CDD" id="cd00009">
    <property type="entry name" value="AAA"/>
    <property type="match status" value="1"/>
</dbReference>
<dbReference type="GO" id="GO:0005524">
    <property type="term" value="F:ATP binding"/>
    <property type="evidence" value="ECO:0007669"/>
    <property type="project" value="UniProtKB-UniRule"/>
</dbReference>
<keyword evidence="4" id="KW-0539">Nucleus</keyword>
<feature type="compositionally biased region" description="Polar residues" evidence="5">
    <location>
        <begin position="66"/>
        <end position="75"/>
    </location>
</feature>
<dbReference type="InterPro" id="IPR003959">
    <property type="entry name" value="ATPase_AAA_core"/>
</dbReference>
<dbReference type="PANTHER" id="PTHR23389:SF6">
    <property type="entry name" value="REPLICATION FACTOR C SUBUNIT 1"/>
    <property type="match status" value="1"/>
</dbReference>
<dbReference type="Pfam" id="PF00533">
    <property type="entry name" value="BRCT"/>
    <property type="match status" value="1"/>
</dbReference>
<sequence>MDIRSFFGVVKSQKKATPPAPTPEQASPPKADAGLKTTKKRSIDDESDTLKVPTPVAKQDKPLSSPVDSGSTAAPTSGKLKRLRKVVDSDDEFDDNAPKRVANSKGDSNNATSKVRNFLNEELGSLPTATDDTRQKSSHMQLDIDYYTSGEKKLLSPLSNLKADKKPSVDFDTYLSSYSVGTATNKTKVDETPTESPSKKSPRATKTKVKDVIPKAKKVASVPSPRVSQGSGDQTNRSADSNATVSDLFSENETFPDETSVSPEVSPNKKKKKGPVVPVEHPKEGVTEMRFVFTGVLETLDRDTVIELVRKLGGIYVSGVSGKTDYLVCGEILEDGRNYTEGSKYRKAKELMKKQTGNIKILKETEFLDLIDYEETKKLLFTPDYSSVKEEKEPSALPVKAEANSGIGVPYCEKYRPTSLNDVVGNEGNVRKIMEWLKNWRPGEGPACALLSGPPGVGKTTTARLAAYECGYECVEFNASDLRNKSSVENIAMLATGGQSFNFFGKCNIKKTLVLLDEVDGMGAGDRGGLQAVVALLPRAMSPIICICNDRHNQKMTTLGNKSVDIRFSAPSLPQFTNRILKVCAAEGITLPPERIPQLYEQSGGDFRYVLNAIEFNSVKSSDGRQDSSSINDKKDIGHTKNIFEATGKMFTMRSAEGQGRISAIEEVFFIDYNIMPLMAQENYIRYLDHNRTALPLLKKLSSCFTEADIVEEFLKQRQAYTMLPDLAVLCSVIPAVDIIKARGLCRERLMFPQFLGRYSTTSKNRRFLSEIGKNLGSISHIRSSALVTDGYLNVVYSKIMGELMKGDIEATAAMVEECGLNRELVVDALGSLRLKSQENLYEKIETRKKTALTKRLNELSVKAMPIKRKREAFSRIFVEDESAEESSSESSDSDSDMVKKTTKAVKKRAAAKTGTRVKKV</sequence>
<dbReference type="GO" id="GO:0005634">
    <property type="term" value="C:nucleus"/>
    <property type="evidence" value="ECO:0007669"/>
    <property type="project" value="UniProtKB-SubCell"/>
</dbReference>
<dbReference type="Gene3D" id="3.40.50.10190">
    <property type="entry name" value="BRCT domain"/>
    <property type="match status" value="1"/>
</dbReference>
<dbReference type="Gene3D" id="3.40.50.300">
    <property type="entry name" value="P-loop containing nucleotide triphosphate hydrolases"/>
    <property type="match status" value="1"/>
</dbReference>
<protein>
    <recommendedName>
        <fullName evidence="2 4">Replication factor C subunit 1</fullName>
    </recommendedName>
</protein>
<keyword evidence="4" id="KW-0547">Nucleotide-binding</keyword>
<feature type="domain" description="BRCT" evidence="6">
    <location>
        <begin position="281"/>
        <end position="375"/>
    </location>
</feature>
<keyword evidence="4" id="KW-0067">ATP-binding</keyword>
<dbReference type="Gene3D" id="1.20.272.10">
    <property type="match status" value="1"/>
</dbReference>
<accession>A0AAD8PG74</accession>
<reference evidence="7" key="1">
    <citation type="submission" date="2023-08" db="EMBL/GenBank/DDBJ databases">
        <title>Draft sequence of the Babesia gibsoni genome.</title>
        <authorList>
            <person name="Yamagishi J.Y."/>
            <person name="Xuan X.X."/>
        </authorList>
    </citation>
    <scope>NUCLEOTIDE SEQUENCE</scope>
    <source>
        <strain evidence="7">Azabu</strain>
    </source>
</reference>
<dbReference type="GO" id="GO:0006260">
    <property type="term" value="P:DNA replication"/>
    <property type="evidence" value="ECO:0007669"/>
    <property type="project" value="UniProtKB-KW"/>
</dbReference>
<feature type="region of interest" description="Disordered" evidence="5">
    <location>
        <begin position="1"/>
        <end position="138"/>
    </location>
</feature>
<dbReference type="SUPFAM" id="SSF52540">
    <property type="entry name" value="P-loop containing nucleoside triphosphate hydrolases"/>
    <property type="match status" value="1"/>
</dbReference>
<dbReference type="GO" id="GO:0016887">
    <property type="term" value="F:ATP hydrolysis activity"/>
    <property type="evidence" value="ECO:0007669"/>
    <property type="project" value="InterPro"/>
</dbReference>
<dbReference type="Gene3D" id="1.10.8.60">
    <property type="match status" value="1"/>
</dbReference>
<dbReference type="InterPro" id="IPR013725">
    <property type="entry name" value="DNA_replication_fac_RFC1_C"/>
</dbReference>
<dbReference type="InterPro" id="IPR012178">
    <property type="entry name" value="RFC1"/>
</dbReference>
<dbReference type="PROSITE" id="PS50172">
    <property type="entry name" value="BRCT"/>
    <property type="match status" value="1"/>
</dbReference>
<evidence type="ECO:0000256" key="5">
    <source>
        <dbReference type="SAM" id="MobiDB-lite"/>
    </source>
</evidence>
<dbReference type="SMART" id="SM00382">
    <property type="entry name" value="AAA"/>
    <property type="match status" value="1"/>
</dbReference>
<evidence type="ECO:0000259" key="6">
    <source>
        <dbReference type="PROSITE" id="PS50172"/>
    </source>
</evidence>
<evidence type="ECO:0000313" key="7">
    <source>
        <dbReference type="EMBL" id="KAK1444900.1"/>
    </source>
</evidence>
<keyword evidence="8" id="KW-1185">Reference proteome</keyword>
<comment type="subcellular location">
    <subcellularLocation>
        <location evidence="4">Nucleus</location>
    </subcellularLocation>
</comment>
<dbReference type="GO" id="GO:0005663">
    <property type="term" value="C:DNA replication factor C complex"/>
    <property type="evidence" value="ECO:0007669"/>
    <property type="project" value="InterPro"/>
</dbReference>